<name>A0A0S7BJ10_9CHLR</name>
<dbReference type="InterPro" id="IPR018392">
    <property type="entry name" value="LysM"/>
</dbReference>
<evidence type="ECO:0000259" key="3">
    <source>
        <dbReference type="PROSITE" id="PS51782"/>
    </source>
</evidence>
<accession>A0A0S7BJ10</accession>
<dbReference type="EMBL" id="DF967972">
    <property type="protein sequence ID" value="GAP13899.1"/>
    <property type="molecule type" value="Genomic_DNA"/>
</dbReference>
<dbReference type="Proteomes" id="UP000055060">
    <property type="component" value="Unassembled WGS sequence"/>
</dbReference>
<evidence type="ECO:0000313" key="5">
    <source>
        <dbReference type="Proteomes" id="UP000055060"/>
    </source>
</evidence>
<dbReference type="STRING" id="360412.LARV_01658"/>
<keyword evidence="5" id="KW-1185">Reference proteome</keyword>
<keyword evidence="2" id="KW-0812">Transmembrane</keyword>
<dbReference type="Pfam" id="PF01476">
    <property type="entry name" value="LysM"/>
    <property type="match status" value="1"/>
</dbReference>
<dbReference type="InterPro" id="IPR036779">
    <property type="entry name" value="LysM_dom_sf"/>
</dbReference>
<protein>
    <submittedName>
        <fullName evidence="4">Protein containg LysM domain</fullName>
    </submittedName>
</protein>
<organism evidence="4">
    <name type="scientific">Longilinea arvoryzae</name>
    <dbReference type="NCBI Taxonomy" id="360412"/>
    <lineage>
        <taxon>Bacteria</taxon>
        <taxon>Bacillati</taxon>
        <taxon>Chloroflexota</taxon>
        <taxon>Anaerolineae</taxon>
        <taxon>Anaerolineales</taxon>
        <taxon>Anaerolineaceae</taxon>
        <taxon>Longilinea</taxon>
    </lineage>
</organism>
<keyword evidence="2" id="KW-1133">Transmembrane helix</keyword>
<sequence length="167" mass="17747">MASAPSVVMAQIGGTPTVQDIVPVTTATPQPDGSIIHEVQYGQTLWMIAEAYGVERDALITLNNLTGNNPVLWVGQKLVIRLAPTATITPSPTSTLKPPTRTPTLVPTPITPTPTHTIAPTRTPTPRPLVPNFQTMNPGARRGIGISFLAISAVGLLAAFYFGFRKK</sequence>
<evidence type="ECO:0000256" key="1">
    <source>
        <dbReference type="SAM" id="MobiDB-lite"/>
    </source>
</evidence>
<proteinExistence type="predicted"/>
<dbReference type="SUPFAM" id="SSF54106">
    <property type="entry name" value="LysM domain"/>
    <property type="match status" value="1"/>
</dbReference>
<evidence type="ECO:0000313" key="4">
    <source>
        <dbReference type="EMBL" id="GAP13899.1"/>
    </source>
</evidence>
<keyword evidence="2" id="KW-0472">Membrane</keyword>
<feature type="domain" description="LysM" evidence="3">
    <location>
        <begin position="35"/>
        <end position="80"/>
    </location>
</feature>
<feature type="transmembrane region" description="Helical" evidence="2">
    <location>
        <begin position="144"/>
        <end position="164"/>
    </location>
</feature>
<dbReference type="Gene3D" id="3.10.350.10">
    <property type="entry name" value="LysM domain"/>
    <property type="match status" value="1"/>
</dbReference>
<feature type="region of interest" description="Disordered" evidence="1">
    <location>
        <begin position="90"/>
        <end position="130"/>
    </location>
</feature>
<reference evidence="4" key="1">
    <citation type="submission" date="2015-07" db="EMBL/GenBank/DDBJ databases">
        <title>Draft Genome Sequences of Anaerolinea thermolimosa IMO-1, Bellilinea caldifistulae GOMI-1, Leptolinea tardivitalis YMTK-2, Levilinea saccharolytica KIBI-1,Longilinea arvoryzae KOME-1, Previously Described as Members of the Anaerolineaceae (Chloroflexi).</title>
        <authorList>
            <person name="Sekiguchi Y."/>
            <person name="Ohashi A."/>
            <person name="Matsuura N."/>
            <person name="Tourlousse M.D."/>
        </authorList>
    </citation>
    <scope>NUCLEOTIDE SEQUENCE [LARGE SCALE GENOMIC DNA]</scope>
    <source>
        <strain evidence="4">KOME-1</strain>
    </source>
</reference>
<dbReference type="CDD" id="cd00118">
    <property type="entry name" value="LysM"/>
    <property type="match status" value="1"/>
</dbReference>
<evidence type="ECO:0000256" key="2">
    <source>
        <dbReference type="SAM" id="Phobius"/>
    </source>
</evidence>
<feature type="compositionally biased region" description="Low complexity" evidence="1">
    <location>
        <begin position="90"/>
        <end position="122"/>
    </location>
</feature>
<dbReference type="AlphaFoldDB" id="A0A0S7BJ10"/>
<dbReference type="PROSITE" id="PS51782">
    <property type="entry name" value="LYSM"/>
    <property type="match status" value="1"/>
</dbReference>
<gene>
    <name evidence="4" type="ORF">LARV_01658</name>
</gene>
<dbReference type="SMART" id="SM00257">
    <property type="entry name" value="LysM"/>
    <property type="match status" value="1"/>
</dbReference>